<evidence type="ECO:0000256" key="1">
    <source>
        <dbReference type="SAM" id="MobiDB-lite"/>
    </source>
</evidence>
<evidence type="ECO:0000313" key="3">
    <source>
        <dbReference type="Proteomes" id="UP000019084"/>
    </source>
</evidence>
<feature type="non-terminal residue" evidence="2">
    <location>
        <position position="293"/>
    </location>
</feature>
<comment type="caution">
    <text evidence="2">The sequence shown here is derived from an EMBL/GenBank/DDBJ whole genome shotgun (WGS) entry which is preliminary data.</text>
</comment>
<organism evidence="2 3">
    <name type="scientific">Xanthomonas arboricola pv. pruni MAFF 301420</name>
    <dbReference type="NCBI Taxonomy" id="1418095"/>
    <lineage>
        <taxon>Bacteria</taxon>
        <taxon>Pseudomonadati</taxon>
        <taxon>Pseudomonadota</taxon>
        <taxon>Gammaproteobacteria</taxon>
        <taxon>Lysobacterales</taxon>
        <taxon>Lysobacteraceae</taxon>
        <taxon>Xanthomonas</taxon>
    </lineage>
</organism>
<feature type="compositionally biased region" description="Low complexity" evidence="1">
    <location>
        <begin position="1"/>
        <end position="10"/>
    </location>
</feature>
<feature type="compositionally biased region" description="Low complexity" evidence="1">
    <location>
        <begin position="193"/>
        <end position="202"/>
    </location>
</feature>
<reference evidence="2 3" key="1">
    <citation type="submission" date="2014-01" db="EMBL/GenBank/DDBJ databases">
        <title>Genome sequence and analysis of Xanthomonas arboricola pv. pruni.</title>
        <authorList>
            <person name="Fujikawa T."/>
            <person name="Nakazono-Nagaoka E."/>
        </authorList>
    </citation>
    <scope>NUCLEOTIDE SEQUENCE [LARGE SCALE GENOMIC DNA]</scope>
    <source>
        <strain evidence="3">MAFF 301420</strain>
    </source>
</reference>
<protein>
    <submittedName>
        <fullName evidence="2">Uncharacterized protein</fullName>
    </submittedName>
</protein>
<dbReference type="EMBL" id="BAVC01000199">
    <property type="protein sequence ID" value="GAE55422.1"/>
    <property type="molecule type" value="Genomic_DNA"/>
</dbReference>
<feature type="compositionally biased region" description="Low complexity" evidence="1">
    <location>
        <begin position="37"/>
        <end position="46"/>
    </location>
</feature>
<gene>
    <name evidence="2" type="ORF">XPR_2057</name>
</gene>
<accession>W4SGD7</accession>
<feature type="region of interest" description="Disordered" evidence="1">
    <location>
        <begin position="170"/>
        <end position="238"/>
    </location>
</feature>
<feature type="region of interest" description="Disordered" evidence="1">
    <location>
        <begin position="1"/>
        <end position="24"/>
    </location>
</feature>
<evidence type="ECO:0000313" key="2">
    <source>
        <dbReference type="EMBL" id="GAE55422.1"/>
    </source>
</evidence>
<feature type="region of interest" description="Disordered" evidence="1">
    <location>
        <begin position="37"/>
        <end position="75"/>
    </location>
</feature>
<dbReference type="Proteomes" id="UP000019084">
    <property type="component" value="Unassembled WGS sequence"/>
</dbReference>
<feature type="non-terminal residue" evidence="2">
    <location>
        <position position="1"/>
    </location>
</feature>
<dbReference type="AlphaFoldDB" id="W4SGD7"/>
<sequence>RAAGIASAQRAARDRAPARAGLPGACRARRRWRLPAGAGCGRPAAVVRRRRGADGGDRAARSGPGDTRHGCGSGAGAAQARSAAAAAQRPACQCGARGHRQSAGHRGDGCPGGCGAAGATGQRLPRPGHAAAGLSPPLRCPDYALRRAGPAGELRAALVSAGLGLRAPGLAHLARRPHRPGRDDRRAIRRSRTAGGAAATPAQGNRRVAVSVPGPGTPARHAGGTRRAHPALAGRAGSRRAGALLAGPGRAEHAGAGGQPAAARPAVRCDLPGCRARAAGRGAERVTDAAGAT</sequence>
<name>W4SGD7_9XANT</name>
<proteinExistence type="predicted"/>